<dbReference type="AlphaFoldDB" id="A0A3P7LI00"/>
<protein>
    <submittedName>
        <fullName evidence="1">Uncharacterized protein</fullName>
    </submittedName>
</protein>
<keyword evidence="2" id="KW-1185">Reference proteome</keyword>
<evidence type="ECO:0000313" key="1">
    <source>
        <dbReference type="EMBL" id="VDM82215.1"/>
    </source>
</evidence>
<evidence type="ECO:0000313" key="2">
    <source>
        <dbReference type="Proteomes" id="UP000270094"/>
    </source>
</evidence>
<organism evidence="1 2">
    <name type="scientific">Strongylus vulgaris</name>
    <name type="common">Blood worm</name>
    <dbReference type="NCBI Taxonomy" id="40348"/>
    <lineage>
        <taxon>Eukaryota</taxon>
        <taxon>Metazoa</taxon>
        <taxon>Ecdysozoa</taxon>
        <taxon>Nematoda</taxon>
        <taxon>Chromadorea</taxon>
        <taxon>Rhabditida</taxon>
        <taxon>Rhabditina</taxon>
        <taxon>Rhabditomorpha</taxon>
        <taxon>Strongyloidea</taxon>
        <taxon>Strongylidae</taxon>
        <taxon>Strongylus</taxon>
    </lineage>
</organism>
<sequence length="70" mass="7457">MSRNSAVGGDERVVTHAVFGDDFGVDAISSRSASFPKGSDVRFTGGFLPFNERYVAHLVYGVQTAAAVDF</sequence>
<dbReference type="EMBL" id="UYYB01116531">
    <property type="protein sequence ID" value="VDM82215.1"/>
    <property type="molecule type" value="Genomic_DNA"/>
</dbReference>
<reference evidence="1 2" key="1">
    <citation type="submission" date="2018-11" db="EMBL/GenBank/DDBJ databases">
        <authorList>
            <consortium name="Pathogen Informatics"/>
        </authorList>
    </citation>
    <scope>NUCLEOTIDE SEQUENCE [LARGE SCALE GENOMIC DNA]</scope>
</reference>
<proteinExistence type="predicted"/>
<dbReference type="Proteomes" id="UP000270094">
    <property type="component" value="Unassembled WGS sequence"/>
</dbReference>
<accession>A0A3P7LI00</accession>
<name>A0A3P7LI00_STRVU</name>
<gene>
    <name evidence="1" type="ORF">SVUK_LOCUS17213</name>
</gene>